<evidence type="ECO:0000313" key="9">
    <source>
        <dbReference type="EMBL" id="OQO11312.1"/>
    </source>
</evidence>
<keyword evidence="10" id="KW-1185">Reference proteome</keyword>
<dbReference type="STRING" id="1507870.A0A1V8TJC2"/>
<dbReference type="Gene3D" id="3.90.180.10">
    <property type="entry name" value="Medium-chain alcohol dehydrogenases, catalytic domain"/>
    <property type="match status" value="2"/>
</dbReference>
<evidence type="ECO:0000256" key="4">
    <source>
        <dbReference type="ARBA" id="ARBA00022723"/>
    </source>
</evidence>
<evidence type="ECO:0000256" key="1">
    <source>
        <dbReference type="ARBA" id="ARBA00001947"/>
    </source>
</evidence>
<dbReference type="PANTHER" id="PTHR42940:SF3">
    <property type="entry name" value="ALCOHOL DEHYDROGENASE 1-RELATED"/>
    <property type="match status" value="1"/>
</dbReference>
<dbReference type="AlphaFoldDB" id="A0A1V8TJC2"/>
<sequence length="316" mass="33200">MSVPQEQNAAVKEGFGKESTCKIKRVPVKEPGPGQILVKINWTGLCASDKQFILDEMAALGGKMAESAEGIAGHEGAGTVVAVHPDVANLWNVGDRAGVKWCTHICGVCEFCTNGRDELHCPHQLNSALNVPGTFQEYVVTDAKYATSLGHLGIQYAKAMGMRVIAIDGGAAKAGLCTSLGAEHYIDFTTTPDLAAEVRKYTTYGAHAVIVYASSKESYASAISLLRPRGIVIAVGVPGAPDAFIGTHPAMMAMGAYRTAGSVVGTLKEVDEALDFVKRGLVHPVLTKGTLADVDEYLALMSEGKVAGRVVLKVAA</sequence>
<dbReference type="InterPro" id="IPR013154">
    <property type="entry name" value="ADH-like_N"/>
</dbReference>
<gene>
    <name evidence="9" type="ORF">B0A48_05568</name>
</gene>
<evidence type="ECO:0000259" key="8">
    <source>
        <dbReference type="SMART" id="SM00829"/>
    </source>
</evidence>
<keyword evidence="7" id="KW-0520">NAD</keyword>
<dbReference type="SUPFAM" id="SSF50129">
    <property type="entry name" value="GroES-like"/>
    <property type="match status" value="1"/>
</dbReference>
<dbReference type="Pfam" id="PF08240">
    <property type="entry name" value="ADH_N"/>
    <property type="match status" value="1"/>
</dbReference>
<evidence type="ECO:0000256" key="2">
    <source>
        <dbReference type="ARBA" id="ARBA00008072"/>
    </source>
</evidence>
<dbReference type="GO" id="GO:0005737">
    <property type="term" value="C:cytoplasm"/>
    <property type="evidence" value="ECO:0007669"/>
    <property type="project" value="TreeGrafter"/>
</dbReference>
<dbReference type="Gene3D" id="3.40.50.720">
    <property type="entry name" value="NAD(P)-binding Rossmann-like Domain"/>
    <property type="match status" value="1"/>
</dbReference>
<evidence type="ECO:0000256" key="5">
    <source>
        <dbReference type="ARBA" id="ARBA00022833"/>
    </source>
</evidence>
<dbReference type="InterPro" id="IPR036291">
    <property type="entry name" value="NAD(P)-bd_dom_sf"/>
</dbReference>
<dbReference type="Proteomes" id="UP000192596">
    <property type="component" value="Unassembled WGS sequence"/>
</dbReference>
<reference evidence="10" key="1">
    <citation type="submission" date="2017-03" db="EMBL/GenBank/DDBJ databases">
        <title>Genomes of endolithic fungi from Antarctica.</title>
        <authorList>
            <person name="Coleine C."/>
            <person name="Masonjones S."/>
            <person name="Stajich J.E."/>
        </authorList>
    </citation>
    <scope>NUCLEOTIDE SEQUENCE [LARGE SCALE GENOMIC DNA]</scope>
    <source>
        <strain evidence="10">CCFEE 5527</strain>
    </source>
</reference>
<accession>A0A1V8TJC2</accession>
<comment type="similarity">
    <text evidence="2">Belongs to the zinc-containing alcohol dehydrogenase family.</text>
</comment>
<dbReference type="PANTHER" id="PTHR42940">
    <property type="entry name" value="ALCOHOL DEHYDROGENASE 1-RELATED"/>
    <property type="match status" value="1"/>
</dbReference>
<dbReference type="InParanoid" id="A0A1V8TJC2"/>
<name>A0A1V8TJC2_9PEZI</name>
<dbReference type="EMBL" id="NAJO01000007">
    <property type="protein sequence ID" value="OQO11312.1"/>
    <property type="molecule type" value="Genomic_DNA"/>
</dbReference>
<organism evidence="9 10">
    <name type="scientific">Cryoendolithus antarcticus</name>
    <dbReference type="NCBI Taxonomy" id="1507870"/>
    <lineage>
        <taxon>Eukaryota</taxon>
        <taxon>Fungi</taxon>
        <taxon>Dikarya</taxon>
        <taxon>Ascomycota</taxon>
        <taxon>Pezizomycotina</taxon>
        <taxon>Dothideomycetes</taxon>
        <taxon>Dothideomycetidae</taxon>
        <taxon>Cladosporiales</taxon>
        <taxon>Cladosporiaceae</taxon>
        <taxon>Cryoendolithus</taxon>
    </lineage>
</organism>
<keyword evidence="4" id="KW-0479">Metal-binding</keyword>
<dbReference type="GO" id="GO:0004022">
    <property type="term" value="F:alcohol dehydrogenase (NAD+) activity"/>
    <property type="evidence" value="ECO:0007669"/>
    <property type="project" value="UniProtKB-EC"/>
</dbReference>
<dbReference type="InterPro" id="IPR011032">
    <property type="entry name" value="GroES-like_sf"/>
</dbReference>
<evidence type="ECO:0000256" key="3">
    <source>
        <dbReference type="ARBA" id="ARBA00013190"/>
    </source>
</evidence>
<dbReference type="SUPFAM" id="SSF51735">
    <property type="entry name" value="NAD(P)-binding Rossmann-fold domains"/>
    <property type="match status" value="1"/>
</dbReference>
<proteinExistence type="inferred from homology"/>
<comment type="cofactor">
    <cofactor evidence="1">
        <name>Zn(2+)</name>
        <dbReference type="ChEBI" id="CHEBI:29105"/>
    </cofactor>
</comment>
<dbReference type="Pfam" id="PF00107">
    <property type="entry name" value="ADH_zinc_N"/>
    <property type="match status" value="1"/>
</dbReference>
<feature type="domain" description="Enoyl reductase (ER)" evidence="8">
    <location>
        <begin position="16"/>
        <end position="312"/>
    </location>
</feature>
<dbReference type="EC" id="1.1.1.1" evidence="3"/>
<protein>
    <recommendedName>
        <fullName evidence="3">alcohol dehydrogenase</fullName>
        <ecNumber evidence="3">1.1.1.1</ecNumber>
    </recommendedName>
</protein>
<evidence type="ECO:0000256" key="6">
    <source>
        <dbReference type="ARBA" id="ARBA00023002"/>
    </source>
</evidence>
<dbReference type="SMART" id="SM00829">
    <property type="entry name" value="PKS_ER"/>
    <property type="match status" value="1"/>
</dbReference>
<evidence type="ECO:0000256" key="7">
    <source>
        <dbReference type="ARBA" id="ARBA00023027"/>
    </source>
</evidence>
<keyword evidence="5" id="KW-0862">Zinc</keyword>
<dbReference type="OrthoDB" id="1879366at2759"/>
<dbReference type="InterPro" id="IPR020843">
    <property type="entry name" value="ER"/>
</dbReference>
<dbReference type="GO" id="GO:0046872">
    <property type="term" value="F:metal ion binding"/>
    <property type="evidence" value="ECO:0007669"/>
    <property type="project" value="UniProtKB-KW"/>
</dbReference>
<comment type="caution">
    <text evidence="9">The sequence shown here is derived from an EMBL/GenBank/DDBJ whole genome shotgun (WGS) entry which is preliminary data.</text>
</comment>
<evidence type="ECO:0000313" key="10">
    <source>
        <dbReference type="Proteomes" id="UP000192596"/>
    </source>
</evidence>
<dbReference type="InterPro" id="IPR013149">
    <property type="entry name" value="ADH-like_C"/>
</dbReference>
<keyword evidence="6" id="KW-0560">Oxidoreductase</keyword>